<accession>A0ABW3XJ79</accession>
<sequence>MANDSHARLIAYLCQAGLSTARANAVLDEYAHSLAEKIRDEVSDDISNHPGEALTECEGCALVRAANLIDPKKEA</sequence>
<dbReference type="RefSeq" id="WP_381328753.1">
    <property type="nucleotide sequence ID" value="NZ_JBHTMM010000033.1"/>
</dbReference>
<evidence type="ECO:0000313" key="1">
    <source>
        <dbReference type="EMBL" id="MFD1309071.1"/>
    </source>
</evidence>
<evidence type="ECO:0000313" key="2">
    <source>
        <dbReference type="Proteomes" id="UP001597058"/>
    </source>
</evidence>
<keyword evidence="2" id="KW-1185">Reference proteome</keyword>
<gene>
    <name evidence="1" type="ORF">ACFQ5X_24840</name>
</gene>
<comment type="caution">
    <text evidence="1">The sequence shown here is derived from an EMBL/GenBank/DDBJ whole genome shotgun (WGS) entry which is preliminary data.</text>
</comment>
<proteinExistence type="predicted"/>
<reference evidence="2" key="1">
    <citation type="journal article" date="2019" name="Int. J. Syst. Evol. Microbiol.">
        <title>The Global Catalogue of Microorganisms (GCM) 10K type strain sequencing project: providing services to taxonomists for standard genome sequencing and annotation.</title>
        <authorList>
            <consortium name="The Broad Institute Genomics Platform"/>
            <consortium name="The Broad Institute Genome Sequencing Center for Infectious Disease"/>
            <person name="Wu L."/>
            <person name="Ma J."/>
        </authorList>
    </citation>
    <scope>NUCLEOTIDE SEQUENCE [LARGE SCALE GENOMIC DNA]</scope>
    <source>
        <strain evidence="2">CGMCC 4.7020</strain>
    </source>
</reference>
<dbReference type="Proteomes" id="UP001597058">
    <property type="component" value="Unassembled WGS sequence"/>
</dbReference>
<organism evidence="1 2">
    <name type="scientific">Streptomyces kaempferi</name>
    <dbReference type="NCBI Taxonomy" id="333725"/>
    <lineage>
        <taxon>Bacteria</taxon>
        <taxon>Bacillati</taxon>
        <taxon>Actinomycetota</taxon>
        <taxon>Actinomycetes</taxon>
        <taxon>Kitasatosporales</taxon>
        <taxon>Streptomycetaceae</taxon>
        <taxon>Streptomyces</taxon>
    </lineage>
</organism>
<dbReference type="EMBL" id="JBHTMM010000033">
    <property type="protein sequence ID" value="MFD1309071.1"/>
    <property type="molecule type" value="Genomic_DNA"/>
</dbReference>
<protein>
    <submittedName>
        <fullName evidence="1">Uncharacterized protein</fullName>
    </submittedName>
</protein>
<name>A0ABW3XJ79_9ACTN</name>